<gene>
    <name evidence="1" type="ORF">QBZ16_000201</name>
</gene>
<name>A0AAD9IL49_PROWI</name>
<keyword evidence="2" id="KW-1185">Reference proteome</keyword>
<organism evidence="1 2">
    <name type="scientific">Prototheca wickerhamii</name>
    <dbReference type="NCBI Taxonomy" id="3111"/>
    <lineage>
        <taxon>Eukaryota</taxon>
        <taxon>Viridiplantae</taxon>
        <taxon>Chlorophyta</taxon>
        <taxon>core chlorophytes</taxon>
        <taxon>Trebouxiophyceae</taxon>
        <taxon>Chlorellales</taxon>
        <taxon>Chlorellaceae</taxon>
        <taxon>Prototheca</taxon>
    </lineage>
</organism>
<sequence>MQNPGFTTTLEGDKLAVSMTDGGHLTISKNEGELQVDTLFTDLNKPHEKVVKTFHLSETGEWVAEHEELYSYLEDGFSEYLNMLVDLDVDDGQQVN</sequence>
<evidence type="ECO:0000313" key="2">
    <source>
        <dbReference type="Proteomes" id="UP001255856"/>
    </source>
</evidence>
<protein>
    <submittedName>
        <fullName evidence="1">Uncharacterized protein</fullName>
    </submittedName>
</protein>
<dbReference type="EMBL" id="JASFZW010000001">
    <property type="protein sequence ID" value="KAK2080348.1"/>
    <property type="molecule type" value="Genomic_DNA"/>
</dbReference>
<accession>A0AAD9IL49</accession>
<comment type="caution">
    <text evidence="1">The sequence shown here is derived from an EMBL/GenBank/DDBJ whole genome shotgun (WGS) entry which is preliminary data.</text>
</comment>
<dbReference type="Proteomes" id="UP001255856">
    <property type="component" value="Unassembled WGS sequence"/>
</dbReference>
<dbReference type="AlphaFoldDB" id="A0AAD9IL49"/>
<reference evidence="1" key="1">
    <citation type="submission" date="2021-01" db="EMBL/GenBank/DDBJ databases">
        <authorList>
            <person name="Eckstrom K.M.E."/>
        </authorList>
    </citation>
    <scope>NUCLEOTIDE SEQUENCE</scope>
    <source>
        <strain evidence="1">UVCC 0001</strain>
    </source>
</reference>
<proteinExistence type="predicted"/>
<evidence type="ECO:0000313" key="1">
    <source>
        <dbReference type="EMBL" id="KAK2080348.1"/>
    </source>
</evidence>